<feature type="region of interest" description="Disordered" evidence="1">
    <location>
        <begin position="590"/>
        <end position="629"/>
    </location>
</feature>
<feature type="compositionally biased region" description="Polar residues" evidence="1">
    <location>
        <begin position="592"/>
        <end position="604"/>
    </location>
</feature>
<dbReference type="EMBL" id="JAMYWD010000007">
    <property type="protein sequence ID" value="KAJ4964802.1"/>
    <property type="molecule type" value="Genomic_DNA"/>
</dbReference>
<dbReference type="PANTHER" id="PTHR31973:SF195">
    <property type="entry name" value="MUDR FAMILY TRANSPOSASE"/>
    <property type="match status" value="1"/>
</dbReference>
<feature type="domain" description="Transposase MuDR plant" evidence="2">
    <location>
        <begin position="410"/>
        <end position="473"/>
    </location>
</feature>
<gene>
    <name evidence="3" type="ORF">NE237_016651</name>
</gene>
<sequence length="629" mass="68926">MYGITGYDKRQFDIKMICRFPVSRGYIAYGLDDDESTEIMFELGRKQTFVGVELYLEKNSLYIDYLRNNPPSTRMLSQDSETCSLASVGNADNCGSPSLGGFAAGTGGCLGSRVGLVQCSSQQFGVGASDGTFDCITVGHGEEVDKQSQTHVENVDEMETVNRERETEGITSMSEAAANAHTHTHAHAYVENEEGDENFHVVELDEGLAVVCEWEVNETEGNTLVSKAIAHAYIANEDGDERAHAHVVDVVVECEQEMNETGENAMLSEATAYAHVANEDGEAGHSHLMHEDVYEEVVVDCEQEMNETQGSTSMSEAIAHAQVGNEDEVPHAHLANDYVQVDAYPVDPGGERNDIEGGASLSVGVSNNNYVEVEKAPANEFTNNDWVNDAVASNHIPGLPVVVENLEPGLRVGQIFQTKQQLQHTVKEYAIRAHREYVVLESTPSLLALKCKNEGCPWRLRAPLKKSVGCFMITKYAGPHTCVNPSTDQDHAQLDAEFICSKILGMIKDQVSITPAAIVAHMQQAYDYNISYMKAWAAKQKALEKIFGDGKECYVEESETADSEVVPFSSMGLYTDEVAPTLEATVDLVQPVNPTEGTPQLTQLTEDEHDAAAGCPPEEKRRVAKRKRR</sequence>
<dbReference type="AlphaFoldDB" id="A0A9Q0K6H9"/>
<dbReference type="OrthoDB" id="1435097at2759"/>
<dbReference type="InterPro" id="IPR004332">
    <property type="entry name" value="Transposase_MuDR"/>
</dbReference>
<keyword evidence="4" id="KW-1185">Reference proteome</keyword>
<evidence type="ECO:0000256" key="1">
    <source>
        <dbReference type="SAM" id="MobiDB-lite"/>
    </source>
</evidence>
<evidence type="ECO:0000259" key="2">
    <source>
        <dbReference type="Pfam" id="PF03108"/>
    </source>
</evidence>
<protein>
    <recommendedName>
        <fullName evidence="2">Transposase MuDR plant domain-containing protein</fullName>
    </recommendedName>
</protein>
<name>A0A9Q0K6H9_9MAGN</name>
<comment type="caution">
    <text evidence="3">The sequence shown here is derived from an EMBL/GenBank/DDBJ whole genome shotgun (WGS) entry which is preliminary data.</text>
</comment>
<dbReference type="Proteomes" id="UP001141806">
    <property type="component" value="Unassembled WGS sequence"/>
</dbReference>
<evidence type="ECO:0000313" key="4">
    <source>
        <dbReference type="Proteomes" id="UP001141806"/>
    </source>
</evidence>
<proteinExistence type="predicted"/>
<evidence type="ECO:0000313" key="3">
    <source>
        <dbReference type="EMBL" id="KAJ4964802.1"/>
    </source>
</evidence>
<dbReference type="Pfam" id="PF03108">
    <property type="entry name" value="DBD_Tnp_Mut"/>
    <property type="match status" value="1"/>
</dbReference>
<reference evidence="3" key="1">
    <citation type="journal article" date="2023" name="Plant J.">
        <title>The genome of the king protea, Protea cynaroides.</title>
        <authorList>
            <person name="Chang J."/>
            <person name="Duong T.A."/>
            <person name="Schoeman C."/>
            <person name="Ma X."/>
            <person name="Roodt D."/>
            <person name="Barker N."/>
            <person name="Li Z."/>
            <person name="Van de Peer Y."/>
            <person name="Mizrachi E."/>
        </authorList>
    </citation>
    <scope>NUCLEOTIDE SEQUENCE</scope>
    <source>
        <tissue evidence="3">Young leaves</tissue>
    </source>
</reference>
<dbReference type="PANTHER" id="PTHR31973">
    <property type="entry name" value="POLYPROTEIN, PUTATIVE-RELATED"/>
    <property type="match status" value="1"/>
</dbReference>
<organism evidence="3 4">
    <name type="scientific">Protea cynaroides</name>
    <dbReference type="NCBI Taxonomy" id="273540"/>
    <lineage>
        <taxon>Eukaryota</taxon>
        <taxon>Viridiplantae</taxon>
        <taxon>Streptophyta</taxon>
        <taxon>Embryophyta</taxon>
        <taxon>Tracheophyta</taxon>
        <taxon>Spermatophyta</taxon>
        <taxon>Magnoliopsida</taxon>
        <taxon>Proteales</taxon>
        <taxon>Proteaceae</taxon>
        <taxon>Protea</taxon>
    </lineage>
</organism>
<accession>A0A9Q0K6H9</accession>